<dbReference type="InterPro" id="IPR014729">
    <property type="entry name" value="Rossmann-like_a/b/a_fold"/>
</dbReference>
<organism evidence="7 8">
    <name type="scientific">Paenibacillus xerothermodurans</name>
    <dbReference type="NCBI Taxonomy" id="1977292"/>
    <lineage>
        <taxon>Bacteria</taxon>
        <taxon>Bacillati</taxon>
        <taxon>Bacillota</taxon>
        <taxon>Bacilli</taxon>
        <taxon>Bacillales</taxon>
        <taxon>Paenibacillaceae</taxon>
        <taxon>Paenibacillus</taxon>
    </lineage>
</organism>
<evidence type="ECO:0000256" key="2">
    <source>
        <dbReference type="ARBA" id="ARBA00011355"/>
    </source>
</evidence>
<dbReference type="EMBL" id="NHRJ02000004">
    <property type="protein sequence ID" value="PZE21088.1"/>
    <property type="molecule type" value="Genomic_DNA"/>
</dbReference>
<dbReference type="Gene3D" id="3.40.50.620">
    <property type="entry name" value="HUPs"/>
    <property type="match status" value="1"/>
</dbReference>
<evidence type="ECO:0000259" key="6">
    <source>
        <dbReference type="SMART" id="SM00893"/>
    </source>
</evidence>
<dbReference type="InterPro" id="IPR014730">
    <property type="entry name" value="ETF_a/b_N"/>
</dbReference>
<evidence type="ECO:0000256" key="3">
    <source>
        <dbReference type="ARBA" id="ARBA00016797"/>
    </source>
</evidence>
<dbReference type="Proteomes" id="UP000214746">
    <property type="component" value="Unassembled WGS sequence"/>
</dbReference>
<dbReference type="Pfam" id="PF01012">
    <property type="entry name" value="ETF"/>
    <property type="match status" value="1"/>
</dbReference>
<comment type="subunit">
    <text evidence="2">Heterodimer of an alpha and a beta subunit.</text>
</comment>
<proteinExistence type="inferred from homology"/>
<evidence type="ECO:0000256" key="1">
    <source>
        <dbReference type="ARBA" id="ARBA00007557"/>
    </source>
</evidence>
<feature type="domain" description="Electron transfer flavoprotein alpha/beta-subunit N-terminal" evidence="6">
    <location>
        <begin position="21"/>
        <end position="207"/>
    </location>
</feature>
<name>A0A2W1P1T2_PAEXE</name>
<dbReference type="InterPro" id="IPR012255">
    <property type="entry name" value="ETF_b"/>
</dbReference>
<dbReference type="OrthoDB" id="9804960at2"/>
<evidence type="ECO:0000256" key="4">
    <source>
        <dbReference type="ARBA" id="ARBA00022448"/>
    </source>
</evidence>
<dbReference type="RefSeq" id="WP_089199944.1">
    <property type="nucleotide sequence ID" value="NZ_NHRJ02000004.1"/>
</dbReference>
<comment type="similarity">
    <text evidence="1">Belongs to the ETF beta-subunit/FixA family.</text>
</comment>
<gene>
    <name evidence="7" type="ORF">CBW46_010450</name>
</gene>
<dbReference type="CDD" id="cd01714">
    <property type="entry name" value="ETF_beta"/>
    <property type="match status" value="1"/>
</dbReference>
<dbReference type="PANTHER" id="PTHR21294">
    <property type="entry name" value="ELECTRON TRANSFER FLAVOPROTEIN BETA-SUBUNIT"/>
    <property type="match status" value="1"/>
</dbReference>
<sequence>MNIWVCLKQTFDTEEKIKLDNGRIVEDDVNWVINPYDEYAVEEAVRLREQCGGQVTVVTVGPERVDTALRHALAMGADQAAAIGGVEGDETVIASALACYLKDQPCDLILAGNQSIDNGAGQVGVRVAEHLHIPHVTSVIKLAVEDNAVKLERDVEGDIYHIEARLPLLVTCQQGLNDPRYPSLPNIMKAKKKPIDRIDAAQLSGFAASSKTVTVDRYLPPRREPCRFIDAGDARKTAGQLVSILFAQKSIL</sequence>
<keyword evidence="4" id="KW-0813">Transport</keyword>
<comment type="caution">
    <text evidence="7">The sequence shown here is derived from an EMBL/GenBank/DDBJ whole genome shotgun (WGS) entry which is preliminary data.</text>
</comment>
<keyword evidence="5" id="KW-0249">Electron transport</keyword>
<evidence type="ECO:0000313" key="7">
    <source>
        <dbReference type="EMBL" id="PZE21088.1"/>
    </source>
</evidence>
<dbReference type="GO" id="GO:0005829">
    <property type="term" value="C:cytosol"/>
    <property type="evidence" value="ECO:0007669"/>
    <property type="project" value="TreeGrafter"/>
</dbReference>
<evidence type="ECO:0000256" key="5">
    <source>
        <dbReference type="ARBA" id="ARBA00022982"/>
    </source>
</evidence>
<dbReference type="PANTHER" id="PTHR21294:SF8">
    <property type="entry name" value="ELECTRON TRANSFER FLAVOPROTEIN SUBUNIT BETA"/>
    <property type="match status" value="1"/>
</dbReference>
<dbReference type="SMART" id="SM00893">
    <property type="entry name" value="ETF"/>
    <property type="match status" value="1"/>
</dbReference>
<keyword evidence="8" id="KW-1185">Reference proteome</keyword>
<reference evidence="7" key="1">
    <citation type="submission" date="2018-06" db="EMBL/GenBank/DDBJ databases">
        <title>Paenibacillus xerothermodurans sp. nov. an extremely dry heat resistant spore forming bacterium isolated from the soil of Cape Canaveral, Florida.</title>
        <authorList>
            <person name="Seuylemezian A."/>
            <person name="Kaur N."/>
            <person name="Patil P."/>
            <person name="Patil P."/>
            <person name="Mayilraj S."/>
            <person name="Vaishampayan P."/>
        </authorList>
    </citation>
    <scope>NUCLEOTIDE SEQUENCE [LARGE SCALE GENOMIC DNA]</scope>
    <source>
        <strain evidence="7">ATCC 27380</strain>
    </source>
</reference>
<evidence type="ECO:0000313" key="8">
    <source>
        <dbReference type="Proteomes" id="UP000214746"/>
    </source>
</evidence>
<accession>A0A2W1P1T2</accession>
<dbReference type="InterPro" id="IPR033948">
    <property type="entry name" value="ETF_beta_N"/>
</dbReference>
<dbReference type="SUPFAM" id="SSF52402">
    <property type="entry name" value="Adenine nucleotide alpha hydrolases-like"/>
    <property type="match status" value="1"/>
</dbReference>
<protein>
    <recommendedName>
        <fullName evidence="3">Electron transfer flavoprotein subunit beta</fullName>
    </recommendedName>
</protein>
<dbReference type="AlphaFoldDB" id="A0A2W1P1T2"/>
<dbReference type="GO" id="GO:0009055">
    <property type="term" value="F:electron transfer activity"/>
    <property type="evidence" value="ECO:0007669"/>
    <property type="project" value="InterPro"/>
</dbReference>
<dbReference type="PIRSF" id="PIRSF000090">
    <property type="entry name" value="Beta-ETF"/>
    <property type="match status" value="1"/>
</dbReference>